<evidence type="ECO:0000313" key="1">
    <source>
        <dbReference type="EMBL" id="PXW42051.1"/>
    </source>
</evidence>
<name>A0A318FG69_KLEOX</name>
<dbReference type="RefSeq" id="WP_110275616.1">
    <property type="nucleotide sequence ID" value="NZ_QJJG01000014.1"/>
</dbReference>
<proteinExistence type="predicted"/>
<dbReference type="AlphaFoldDB" id="A0A318FG69"/>
<organism evidence="1 2">
    <name type="scientific">Klebsiella oxytoca</name>
    <dbReference type="NCBI Taxonomy" id="571"/>
    <lineage>
        <taxon>Bacteria</taxon>
        <taxon>Pseudomonadati</taxon>
        <taxon>Pseudomonadota</taxon>
        <taxon>Gammaproteobacteria</taxon>
        <taxon>Enterobacterales</taxon>
        <taxon>Enterobacteriaceae</taxon>
        <taxon>Klebsiella/Raoultella group</taxon>
        <taxon>Klebsiella</taxon>
    </lineage>
</organism>
<evidence type="ECO:0008006" key="3">
    <source>
        <dbReference type="Google" id="ProtNLM"/>
    </source>
</evidence>
<sequence length="195" mass="22923">MQKNDTKDQQEPEIQAFDFSAEFDSLINARGRITPSLLMSVNRYFLYFSFFESLLLNCAGSQGKSSQYATRLLQLDVVDLAVLKQTYRFFAKRYLDDRSKFESLCGEPEHTSKKVREEQIYAMKTKTSDPQVQLWVCLFVCFRLRNNLFHGPKWRHFLEDQEELLLYAGNLIHSILSKVPRQEDWVFQNILDSKG</sequence>
<protein>
    <recommendedName>
        <fullName evidence="3">Apea-like HEPN domain-containing protein</fullName>
    </recommendedName>
</protein>
<reference evidence="1 2" key="1">
    <citation type="submission" date="2018-05" db="EMBL/GenBank/DDBJ databases">
        <title>Freshwater and sediment microbial communities from various areas in North America, analyzing microbe dynamics in response to fracking.</title>
        <authorList>
            <person name="Lamendella R."/>
        </authorList>
    </citation>
    <scope>NUCLEOTIDE SEQUENCE [LARGE SCALE GENOMIC DNA]</scope>
    <source>
        <strain evidence="1 2">67</strain>
    </source>
</reference>
<comment type="caution">
    <text evidence="1">The sequence shown here is derived from an EMBL/GenBank/DDBJ whole genome shotgun (WGS) entry which is preliminary data.</text>
</comment>
<accession>A0A318FG69</accession>
<dbReference type="EMBL" id="QJJG01000014">
    <property type="protein sequence ID" value="PXW42051.1"/>
    <property type="molecule type" value="Genomic_DNA"/>
</dbReference>
<dbReference type="Proteomes" id="UP000247485">
    <property type="component" value="Unassembled WGS sequence"/>
</dbReference>
<evidence type="ECO:0000313" key="2">
    <source>
        <dbReference type="Proteomes" id="UP000247485"/>
    </source>
</evidence>
<gene>
    <name evidence="1" type="ORF">DET57_11443</name>
</gene>